<evidence type="ECO:0000256" key="6">
    <source>
        <dbReference type="ARBA" id="ARBA00032248"/>
    </source>
</evidence>
<organism evidence="10 11">
    <name type="scientific">Aliikangiella coralliicola</name>
    <dbReference type="NCBI Taxonomy" id="2592383"/>
    <lineage>
        <taxon>Bacteria</taxon>
        <taxon>Pseudomonadati</taxon>
        <taxon>Pseudomonadota</taxon>
        <taxon>Gammaproteobacteria</taxon>
        <taxon>Oceanospirillales</taxon>
        <taxon>Pleioneaceae</taxon>
        <taxon>Aliikangiella</taxon>
    </lineage>
</organism>
<dbReference type="NCBIfam" id="TIGR00668">
    <property type="entry name" value="apaH"/>
    <property type="match status" value="1"/>
</dbReference>
<dbReference type="OrthoDB" id="9807890at2"/>
<dbReference type="Pfam" id="PF00149">
    <property type="entry name" value="Metallophos"/>
    <property type="match status" value="1"/>
</dbReference>
<name>A0A545UH40_9GAMM</name>
<evidence type="ECO:0000256" key="1">
    <source>
        <dbReference type="ARBA" id="ARBA00003413"/>
    </source>
</evidence>
<evidence type="ECO:0000256" key="3">
    <source>
        <dbReference type="ARBA" id="ARBA00012506"/>
    </source>
</evidence>
<gene>
    <name evidence="10" type="ORF">FLL46_04420</name>
</gene>
<evidence type="ECO:0000256" key="7">
    <source>
        <dbReference type="ARBA" id="ARBA00033210"/>
    </source>
</evidence>
<keyword evidence="11" id="KW-1185">Reference proteome</keyword>
<dbReference type="SUPFAM" id="SSF56300">
    <property type="entry name" value="Metallo-dependent phosphatases"/>
    <property type="match status" value="1"/>
</dbReference>
<comment type="catalytic activity">
    <reaction evidence="8">
        <text>P(1),P(4)-bis(5'-adenosyl) tetraphosphate + H2O = 2 ADP + 2 H(+)</text>
        <dbReference type="Rhea" id="RHEA:24252"/>
        <dbReference type="ChEBI" id="CHEBI:15377"/>
        <dbReference type="ChEBI" id="CHEBI:15378"/>
        <dbReference type="ChEBI" id="CHEBI:58141"/>
        <dbReference type="ChEBI" id="CHEBI:456216"/>
        <dbReference type="EC" id="3.6.1.41"/>
    </reaction>
</comment>
<evidence type="ECO:0000256" key="8">
    <source>
        <dbReference type="ARBA" id="ARBA00049417"/>
    </source>
</evidence>
<dbReference type="GO" id="GO:0008803">
    <property type="term" value="F:bis(5'-nucleosyl)-tetraphosphatase (symmetrical) activity"/>
    <property type="evidence" value="ECO:0007669"/>
    <property type="project" value="UniProtKB-EC"/>
</dbReference>
<dbReference type="InterPro" id="IPR004843">
    <property type="entry name" value="Calcineurin-like_PHP"/>
</dbReference>
<keyword evidence="4 10" id="KW-0378">Hydrolase</keyword>
<comment type="caution">
    <text evidence="10">The sequence shown here is derived from an EMBL/GenBank/DDBJ whole genome shotgun (WGS) entry which is preliminary data.</text>
</comment>
<dbReference type="PANTHER" id="PTHR40942:SF4">
    <property type="entry name" value="CYTOCHROME C5"/>
    <property type="match status" value="1"/>
</dbReference>
<dbReference type="Gene3D" id="3.60.21.10">
    <property type="match status" value="1"/>
</dbReference>
<evidence type="ECO:0000256" key="4">
    <source>
        <dbReference type="ARBA" id="ARBA00022801"/>
    </source>
</evidence>
<dbReference type="EC" id="3.6.1.41" evidence="3"/>
<accession>A0A545UH40</accession>
<evidence type="ECO:0000313" key="10">
    <source>
        <dbReference type="EMBL" id="TQV88782.1"/>
    </source>
</evidence>
<comment type="similarity">
    <text evidence="2">Belongs to the Ap4A hydrolase family.</text>
</comment>
<evidence type="ECO:0000256" key="5">
    <source>
        <dbReference type="ARBA" id="ARBA00031248"/>
    </source>
</evidence>
<dbReference type="Proteomes" id="UP000315439">
    <property type="component" value="Unassembled WGS sequence"/>
</dbReference>
<dbReference type="PANTHER" id="PTHR40942">
    <property type="match status" value="1"/>
</dbReference>
<dbReference type="EMBL" id="VIKS01000003">
    <property type="protein sequence ID" value="TQV88782.1"/>
    <property type="molecule type" value="Genomic_DNA"/>
</dbReference>
<reference evidence="10 11" key="1">
    <citation type="submission" date="2019-07" db="EMBL/GenBank/DDBJ databases">
        <title>Draft genome for Aliikangiella sp. M105.</title>
        <authorList>
            <person name="Wang G."/>
        </authorList>
    </citation>
    <scope>NUCLEOTIDE SEQUENCE [LARGE SCALE GENOMIC DNA]</scope>
    <source>
        <strain evidence="10 11">M105</strain>
    </source>
</reference>
<dbReference type="InterPro" id="IPR029052">
    <property type="entry name" value="Metallo-depent_PP-like"/>
</dbReference>
<comment type="function">
    <text evidence="1">Hydrolyzes diadenosine 5',5'''-P1,P4-tetraphosphate to yield ADP.</text>
</comment>
<dbReference type="NCBIfam" id="NF001204">
    <property type="entry name" value="PRK00166.1"/>
    <property type="match status" value="1"/>
</dbReference>
<dbReference type="CDD" id="cd07422">
    <property type="entry name" value="MPP_ApaH"/>
    <property type="match status" value="1"/>
</dbReference>
<evidence type="ECO:0000256" key="2">
    <source>
        <dbReference type="ARBA" id="ARBA00005419"/>
    </source>
</evidence>
<proteinExistence type="inferred from homology"/>
<dbReference type="PIRSF" id="PIRSF000903">
    <property type="entry name" value="B5n-ttraPtase_sm"/>
    <property type="match status" value="1"/>
</dbReference>
<evidence type="ECO:0000259" key="9">
    <source>
        <dbReference type="Pfam" id="PF00149"/>
    </source>
</evidence>
<dbReference type="AlphaFoldDB" id="A0A545UH40"/>
<feature type="domain" description="Calcineurin-like phosphoesterase" evidence="9">
    <location>
        <begin position="4"/>
        <end position="130"/>
    </location>
</feature>
<dbReference type="RefSeq" id="WP_142892253.1">
    <property type="nucleotide sequence ID" value="NZ_ML660161.1"/>
</dbReference>
<protein>
    <recommendedName>
        <fullName evidence="3">bis(5'-nucleosyl)-tetraphosphatase (symmetrical)</fullName>
        <ecNumber evidence="3">3.6.1.41</ecNumber>
    </recommendedName>
    <alternativeName>
        <fullName evidence="6">Ap4A hydrolase</fullName>
    </alternativeName>
    <alternativeName>
        <fullName evidence="5">Diadenosine 5',5'''-P1,P4-tetraphosphate pyrophosphohydrolase</fullName>
    </alternativeName>
    <alternativeName>
        <fullName evidence="7">Diadenosine tetraphosphatase</fullName>
    </alternativeName>
</protein>
<sequence>MATYAIGDIQGCYQTLQKLLNRINFDPKDDTLWLAGDLINRGKDSLATLEFIYRYKENIRCVLGNHDLHFLAVESGAHQPRRKDTFTDILSCENRHLLADWLKQQPLFHYDKSLNFAMVHAGIPVSWSLQQCLAYSQEVSDFIQSTESQSFFQAMYGDHPNQWDEQLTGLDRLRYITNALTRMRFCYADGALELTNKLAPGQQASELQPWFSSKRWSQNDESQNFSLIFGHWASLEGKCQQTGLYALDTGCVWGQYLTALRLEDKTLFQVKSIE</sequence>
<evidence type="ECO:0000313" key="11">
    <source>
        <dbReference type="Proteomes" id="UP000315439"/>
    </source>
</evidence>
<dbReference type="InterPro" id="IPR004617">
    <property type="entry name" value="ApaH"/>
</dbReference>